<proteinExistence type="predicted"/>
<evidence type="ECO:0000313" key="2">
    <source>
        <dbReference type="EMBL" id="HIW77922.1"/>
    </source>
</evidence>
<feature type="domain" description="GP-PDE" evidence="1">
    <location>
        <begin position="14"/>
        <end position="279"/>
    </location>
</feature>
<dbReference type="PANTHER" id="PTHR46211:SF1">
    <property type="entry name" value="GLYCEROPHOSPHODIESTER PHOSPHODIESTERASE, CYTOPLASMIC"/>
    <property type="match status" value="1"/>
</dbReference>
<gene>
    <name evidence="2" type="ORF">H9874_02095</name>
</gene>
<protein>
    <submittedName>
        <fullName evidence="2">Glycerophosphodiester phosphodiesterase</fullName>
    </submittedName>
</protein>
<reference evidence="2" key="2">
    <citation type="submission" date="2021-04" db="EMBL/GenBank/DDBJ databases">
        <authorList>
            <person name="Gilroy R."/>
        </authorList>
    </citation>
    <scope>NUCLEOTIDE SEQUENCE</scope>
    <source>
        <strain evidence="2">ChiSxjej5B17-1746</strain>
    </source>
</reference>
<dbReference type="GO" id="GO:0006629">
    <property type="term" value="P:lipid metabolic process"/>
    <property type="evidence" value="ECO:0007669"/>
    <property type="project" value="InterPro"/>
</dbReference>
<evidence type="ECO:0000259" key="1">
    <source>
        <dbReference type="PROSITE" id="PS51704"/>
    </source>
</evidence>
<organism evidence="2 3">
    <name type="scientific">Candidatus Bilophila faecipullorum</name>
    <dbReference type="NCBI Taxonomy" id="2838482"/>
    <lineage>
        <taxon>Bacteria</taxon>
        <taxon>Pseudomonadati</taxon>
        <taxon>Thermodesulfobacteriota</taxon>
        <taxon>Desulfovibrionia</taxon>
        <taxon>Desulfovibrionales</taxon>
        <taxon>Desulfovibrionaceae</taxon>
        <taxon>Bilophila</taxon>
    </lineage>
</organism>
<dbReference type="Pfam" id="PF03009">
    <property type="entry name" value="GDPD"/>
    <property type="match status" value="1"/>
</dbReference>
<accession>A0A9D1U7Y7</accession>
<dbReference type="Proteomes" id="UP000824264">
    <property type="component" value="Unassembled WGS sequence"/>
</dbReference>
<dbReference type="SUPFAM" id="SSF51695">
    <property type="entry name" value="PLC-like phosphodiesterases"/>
    <property type="match status" value="1"/>
</dbReference>
<comment type="caution">
    <text evidence="2">The sequence shown here is derived from an EMBL/GenBank/DDBJ whole genome shotgun (WGS) entry which is preliminary data.</text>
</comment>
<evidence type="ECO:0000313" key="3">
    <source>
        <dbReference type="Proteomes" id="UP000824264"/>
    </source>
</evidence>
<dbReference type="GO" id="GO:0008081">
    <property type="term" value="F:phosphoric diester hydrolase activity"/>
    <property type="evidence" value="ECO:0007669"/>
    <property type="project" value="InterPro"/>
</dbReference>
<dbReference type="PANTHER" id="PTHR46211">
    <property type="entry name" value="GLYCEROPHOSPHORYL DIESTER PHOSPHODIESTERASE"/>
    <property type="match status" value="1"/>
</dbReference>
<dbReference type="InterPro" id="IPR017946">
    <property type="entry name" value="PLC-like_Pdiesterase_TIM-brl"/>
</dbReference>
<dbReference type="PROSITE" id="PS51704">
    <property type="entry name" value="GP_PDE"/>
    <property type="match status" value="1"/>
</dbReference>
<dbReference type="Gene3D" id="3.20.20.190">
    <property type="entry name" value="Phosphatidylinositol (PI) phosphodiesterase"/>
    <property type="match status" value="1"/>
</dbReference>
<name>A0A9D1U7Y7_9BACT</name>
<sequence length="280" mass="30891">MRKTIDFHVRPPFPLVVAHRGARGHAPENTLVSAALGHAADADLWELDVNYTKDGRLVVVHDDTLTRTTNVESAFPGRPSYRVCDFTLEEIRSLDAGSWYAGRDPFGRVAAGELDAATLKGFEGLTVPTLEEALRLTKDKSWYVNVEIKDHARLVGHETVTKDVLDLIRRLDMTQQVIISSFQHRYLEECRALCPDMATGALVEHLRPADPVGLCRRLGVNAYHPDRNILAPGDLAALRDAGFAVNVWTVNDMDEARRLVSEGASGIITDFPAACRKALG</sequence>
<reference evidence="2" key="1">
    <citation type="journal article" date="2021" name="PeerJ">
        <title>Extensive microbial diversity within the chicken gut microbiome revealed by metagenomics and culture.</title>
        <authorList>
            <person name="Gilroy R."/>
            <person name="Ravi A."/>
            <person name="Getino M."/>
            <person name="Pursley I."/>
            <person name="Horton D.L."/>
            <person name="Alikhan N.F."/>
            <person name="Baker D."/>
            <person name="Gharbi K."/>
            <person name="Hall N."/>
            <person name="Watson M."/>
            <person name="Adriaenssens E.M."/>
            <person name="Foster-Nyarko E."/>
            <person name="Jarju S."/>
            <person name="Secka A."/>
            <person name="Antonio M."/>
            <person name="Oren A."/>
            <person name="Chaudhuri R.R."/>
            <person name="La Ragione R."/>
            <person name="Hildebrand F."/>
            <person name="Pallen M.J."/>
        </authorList>
    </citation>
    <scope>NUCLEOTIDE SEQUENCE</scope>
    <source>
        <strain evidence="2">ChiSxjej5B17-1746</strain>
    </source>
</reference>
<dbReference type="AlphaFoldDB" id="A0A9D1U7Y7"/>
<dbReference type="EMBL" id="DXGI01000080">
    <property type="protein sequence ID" value="HIW77922.1"/>
    <property type="molecule type" value="Genomic_DNA"/>
</dbReference>
<dbReference type="InterPro" id="IPR030395">
    <property type="entry name" value="GP_PDE_dom"/>
</dbReference>